<organism evidence="3 4">
    <name type="scientific">Boletus edulis BED1</name>
    <dbReference type="NCBI Taxonomy" id="1328754"/>
    <lineage>
        <taxon>Eukaryota</taxon>
        <taxon>Fungi</taxon>
        <taxon>Dikarya</taxon>
        <taxon>Basidiomycota</taxon>
        <taxon>Agaricomycotina</taxon>
        <taxon>Agaricomycetes</taxon>
        <taxon>Agaricomycetidae</taxon>
        <taxon>Boletales</taxon>
        <taxon>Boletineae</taxon>
        <taxon>Boletaceae</taxon>
        <taxon>Boletoideae</taxon>
        <taxon>Boletus</taxon>
    </lineage>
</organism>
<evidence type="ECO:0000313" key="3">
    <source>
        <dbReference type="EMBL" id="KAF8438043.1"/>
    </source>
</evidence>
<feature type="region of interest" description="Disordered" evidence="1">
    <location>
        <begin position="19"/>
        <end position="105"/>
    </location>
</feature>
<evidence type="ECO:0000313" key="4">
    <source>
        <dbReference type="Proteomes" id="UP001194468"/>
    </source>
</evidence>
<keyword evidence="4" id="KW-1185">Reference proteome</keyword>
<sequence>MRVIALVSLVLALSVSSLPVSTTPGSSEISQLGEVKSTLDGAKSAIKPPAPPTPPRSRAVPSVGDAGSVPAKVKEAADQVTGKLDATKAAPGTPNPATLGNVKTPGAADLGASKIATPGSRRAIGATGPVGTVTNVADTAAKAASNALGHADDAKAPSGVAQRATTPPTPKLGGNVGDVSAIKDQAEKAASVVTSKVAAPKGASVPGSLPA</sequence>
<dbReference type="AlphaFoldDB" id="A0AAD4GDJ3"/>
<proteinExistence type="predicted"/>
<evidence type="ECO:0000256" key="2">
    <source>
        <dbReference type="SAM" id="SignalP"/>
    </source>
</evidence>
<dbReference type="EMBL" id="WHUW01000017">
    <property type="protein sequence ID" value="KAF8438043.1"/>
    <property type="molecule type" value="Genomic_DNA"/>
</dbReference>
<name>A0AAD4GDJ3_BOLED</name>
<evidence type="ECO:0000256" key="1">
    <source>
        <dbReference type="SAM" id="MobiDB-lite"/>
    </source>
</evidence>
<accession>A0AAD4GDJ3</accession>
<reference evidence="3" key="2">
    <citation type="journal article" date="2020" name="Nat. Commun.">
        <title>Large-scale genome sequencing of mycorrhizal fungi provides insights into the early evolution of symbiotic traits.</title>
        <authorList>
            <person name="Miyauchi S."/>
            <person name="Kiss E."/>
            <person name="Kuo A."/>
            <person name="Drula E."/>
            <person name="Kohler A."/>
            <person name="Sanchez-Garcia M."/>
            <person name="Morin E."/>
            <person name="Andreopoulos B."/>
            <person name="Barry K.W."/>
            <person name="Bonito G."/>
            <person name="Buee M."/>
            <person name="Carver A."/>
            <person name="Chen C."/>
            <person name="Cichocki N."/>
            <person name="Clum A."/>
            <person name="Culley D."/>
            <person name="Crous P.W."/>
            <person name="Fauchery L."/>
            <person name="Girlanda M."/>
            <person name="Hayes R.D."/>
            <person name="Keri Z."/>
            <person name="LaButti K."/>
            <person name="Lipzen A."/>
            <person name="Lombard V."/>
            <person name="Magnuson J."/>
            <person name="Maillard F."/>
            <person name="Murat C."/>
            <person name="Nolan M."/>
            <person name="Ohm R.A."/>
            <person name="Pangilinan J."/>
            <person name="Pereira M.F."/>
            <person name="Perotto S."/>
            <person name="Peter M."/>
            <person name="Pfister S."/>
            <person name="Riley R."/>
            <person name="Sitrit Y."/>
            <person name="Stielow J.B."/>
            <person name="Szollosi G."/>
            <person name="Zifcakova L."/>
            <person name="Stursova M."/>
            <person name="Spatafora J.W."/>
            <person name="Tedersoo L."/>
            <person name="Vaario L.M."/>
            <person name="Yamada A."/>
            <person name="Yan M."/>
            <person name="Wang P."/>
            <person name="Xu J."/>
            <person name="Bruns T."/>
            <person name="Baldrian P."/>
            <person name="Vilgalys R."/>
            <person name="Dunand C."/>
            <person name="Henrissat B."/>
            <person name="Grigoriev I.V."/>
            <person name="Hibbett D."/>
            <person name="Nagy L.G."/>
            <person name="Martin F.M."/>
        </authorList>
    </citation>
    <scope>NUCLEOTIDE SEQUENCE</scope>
    <source>
        <strain evidence="3">BED1</strain>
    </source>
</reference>
<gene>
    <name evidence="3" type="ORF">L210DRAFT_3545297</name>
</gene>
<protein>
    <recommendedName>
        <fullName evidence="5">Antifreeze protein</fullName>
    </recommendedName>
</protein>
<feature type="region of interest" description="Disordered" evidence="1">
    <location>
        <begin position="148"/>
        <end position="177"/>
    </location>
</feature>
<reference evidence="3" key="1">
    <citation type="submission" date="2019-10" db="EMBL/GenBank/DDBJ databases">
        <authorList>
            <consortium name="DOE Joint Genome Institute"/>
            <person name="Kuo A."/>
            <person name="Miyauchi S."/>
            <person name="Kiss E."/>
            <person name="Drula E."/>
            <person name="Kohler A."/>
            <person name="Sanchez-Garcia M."/>
            <person name="Andreopoulos B."/>
            <person name="Barry K.W."/>
            <person name="Bonito G."/>
            <person name="Buee M."/>
            <person name="Carver A."/>
            <person name="Chen C."/>
            <person name="Cichocki N."/>
            <person name="Clum A."/>
            <person name="Culley D."/>
            <person name="Crous P.W."/>
            <person name="Fauchery L."/>
            <person name="Girlanda M."/>
            <person name="Hayes R."/>
            <person name="Keri Z."/>
            <person name="LaButti K."/>
            <person name="Lipzen A."/>
            <person name="Lombard V."/>
            <person name="Magnuson J."/>
            <person name="Maillard F."/>
            <person name="Morin E."/>
            <person name="Murat C."/>
            <person name="Nolan M."/>
            <person name="Ohm R."/>
            <person name="Pangilinan J."/>
            <person name="Pereira M."/>
            <person name="Perotto S."/>
            <person name="Peter M."/>
            <person name="Riley R."/>
            <person name="Sitrit Y."/>
            <person name="Stielow B."/>
            <person name="Szollosi G."/>
            <person name="Zifcakova L."/>
            <person name="Stursova M."/>
            <person name="Spatafora J.W."/>
            <person name="Tedersoo L."/>
            <person name="Vaario L.-M."/>
            <person name="Yamada A."/>
            <person name="Yan M."/>
            <person name="Wang P."/>
            <person name="Xu J."/>
            <person name="Bruns T."/>
            <person name="Baldrian P."/>
            <person name="Vilgalys R."/>
            <person name="Henrissat B."/>
            <person name="Grigoriev I.V."/>
            <person name="Hibbett D."/>
            <person name="Nagy L.G."/>
            <person name="Martin F.M."/>
        </authorList>
    </citation>
    <scope>NUCLEOTIDE SEQUENCE</scope>
    <source>
        <strain evidence="3">BED1</strain>
    </source>
</reference>
<dbReference type="Proteomes" id="UP001194468">
    <property type="component" value="Unassembled WGS sequence"/>
</dbReference>
<feature type="signal peptide" evidence="2">
    <location>
        <begin position="1"/>
        <end position="17"/>
    </location>
</feature>
<comment type="caution">
    <text evidence="3">The sequence shown here is derived from an EMBL/GenBank/DDBJ whole genome shotgun (WGS) entry which is preliminary data.</text>
</comment>
<keyword evidence="2" id="KW-0732">Signal</keyword>
<evidence type="ECO:0008006" key="5">
    <source>
        <dbReference type="Google" id="ProtNLM"/>
    </source>
</evidence>
<feature type="chain" id="PRO_5042294644" description="Antifreeze protein" evidence="2">
    <location>
        <begin position="18"/>
        <end position="211"/>
    </location>
</feature>